<dbReference type="InterPro" id="IPR013830">
    <property type="entry name" value="SGNH_hydro"/>
</dbReference>
<evidence type="ECO:0000256" key="1">
    <source>
        <dbReference type="SAM" id="SignalP"/>
    </source>
</evidence>
<keyword evidence="4" id="KW-1185">Reference proteome</keyword>
<feature type="domain" description="SGNH hydrolase-type esterase" evidence="2">
    <location>
        <begin position="38"/>
        <end position="229"/>
    </location>
</feature>
<accession>A0A3Q9R186</accession>
<dbReference type="STRING" id="1193713.GCA_001636315_01642"/>
<keyword evidence="1" id="KW-0732">Signal</keyword>
<dbReference type="Pfam" id="PF13472">
    <property type="entry name" value="Lipase_GDSL_2"/>
    <property type="match status" value="1"/>
</dbReference>
<sequence length="246" mass="26762">MMVGKKIKSLVLTGVLLVSLPVAALAKGPVKKVIDYVALGDSLAAGVTPNNQMGLGYPDYLTKRFEQSQYTVGYDNFAVPGYISGQLVGDVLYNEKVRSGIKEAEFITIDIGGNDILAALKVDPTGETTVPAAIAGVTKNLNTILSTINDLNPKAKVYVMGYYNTFPYLPVDHQAVLLPLLDILNNQIKMAATTNGDTFIPTYDIIAKDYKTYLPNPANIHLSLEGYQIVAKEFWKVIDKSKSNLK</sequence>
<name>A0A3Q9R186_9BACI</name>
<proteinExistence type="predicted"/>
<evidence type="ECO:0000313" key="3">
    <source>
        <dbReference type="EMBL" id="AZU64024.1"/>
    </source>
</evidence>
<evidence type="ECO:0000313" key="4">
    <source>
        <dbReference type="Proteomes" id="UP000282892"/>
    </source>
</evidence>
<dbReference type="OrthoDB" id="1815486at2"/>
<gene>
    <name evidence="3" type="ORF">CHR53_23730</name>
</gene>
<protein>
    <recommendedName>
        <fullName evidence="2">SGNH hydrolase-type esterase domain-containing protein</fullName>
    </recommendedName>
</protein>
<feature type="signal peptide" evidence="1">
    <location>
        <begin position="1"/>
        <end position="24"/>
    </location>
</feature>
<dbReference type="Proteomes" id="UP000282892">
    <property type="component" value="Chromosome"/>
</dbReference>
<feature type="chain" id="PRO_5038925763" description="SGNH hydrolase-type esterase domain-containing protein" evidence="1">
    <location>
        <begin position="25"/>
        <end position="246"/>
    </location>
</feature>
<dbReference type="Gene3D" id="3.40.50.1110">
    <property type="entry name" value="SGNH hydrolase"/>
    <property type="match status" value="1"/>
</dbReference>
<dbReference type="AlphaFoldDB" id="A0A3Q9R186"/>
<dbReference type="InterPro" id="IPR036514">
    <property type="entry name" value="SGNH_hydro_sf"/>
</dbReference>
<evidence type="ECO:0000259" key="2">
    <source>
        <dbReference type="Pfam" id="PF13472"/>
    </source>
</evidence>
<dbReference type="EMBL" id="CP022572">
    <property type="protein sequence ID" value="AZU64024.1"/>
    <property type="molecule type" value="Genomic_DNA"/>
</dbReference>
<dbReference type="SUPFAM" id="SSF52266">
    <property type="entry name" value="SGNH hydrolase"/>
    <property type="match status" value="1"/>
</dbReference>
<dbReference type="KEGG" id="nmk:CHR53_23730"/>
<organism evidence="3 4">
    <name type="scientific">Neobacillus mesonae</name>
    <dbReference type="NCBI Taxonomy" id="1193713"/>
    <lineage>
        <taxon>Bacteria</taxon>
        <taxon>Bacillati</taxon>
        <taxon>Bacillota</taxon>
        <taxon>Bacilli</taxon>
        <taxon>Bacillales</taxon>
        <taxon>Bacillaceae</taxon>
        <taxon>Neobacillus</taxon>
    </lineage>
</organism>
<reference evidence="3 4" key="1">
    <citation type="submission" date="2017-07" db="EMBL/GenBank/DDBJ databases">
        <title>The complete genome sequence of Bacillus mesonae strain H20-5, an efficient strain improving plant abiotic stress resistance.</title>
        <authorList>
            <person name="Kim S.Y."/>
            <person name="Song H."/>
            <person name="Sang M.K."/>
            <person name="Weon H.-Y."/>
            <person name="Song J."/>
        </authorList>
    </citation>
    <scope>NUCLEOTIDE SEQUENCE [LARGE SCALE GENOMIC DNA]</scope>
    <source>
        <strain evidence="3 4">H20-5</strain>
    </source>
</reference>